<accession>A0A1I6GD07</accession>
<evidence type="ECO:0000256" key="2">
    <source>
        <dbReference type="ARBA" id="ARBA00022448"/>
    </source>
</evidence>
<dbReference type="InterPro" id="IPR006311">
    <property type="entry name" value="TAT_signal"/>
</dbReference>
<comment type="subcellular location">
    <subcellularLocation>
        <location evidence="1">Cell envelope</location>
    </subcellularLocation>
</comment>
<feature type="domain" description="Fe/B12 periplasmic-binding" evidence="5">
    <location>
        <begin position="85"/>
        <end position="380"/>
    </location>
</feature>
<dbReference type="PROSITE" id="PS51257">
    <property type="entry name" value="PROKAR_LIPOPROTEIN"/>
    <property type="match status" value="1"/>
</dbReference>
<evidence type="ECO:0000259" key="5">
    <source>
        <dbReference type="PROSITE" id="PS50983"/>
    </source>
</evidence>
<protein>
    <submittedName>
        <fullName evidence="6">ABC-type Fe3+-hydroxamate transport system, substrate-binding protein</fullName>
    </submittedName>
</protein>
<evidence type="ECO:0000256" key="4">
    <source>
        <dbReference type="SAM" id="MobiDB-lite"/>
    </source>
</evidence>
<dbReference type="STRING" id="553469.SAMN04487947_0929"/>
<sequence length="412" mass="45470">MADTPTRRTYLKRTGALVGAGLVAGCSGDSDATTETSSPATDSETATTEAVTAEQTESETATAESNYATELAPVGSVTLDSPPENVFTHFPWFPDMASALGRGDTVNSLWWEGTAAGLDYFTAEFDGFDVEWADEATEYGFSKERLYELDSDLHLVDPAWVTTQDNWTRDDVDEVADNVGPWLGNYYSSYHASPPDEWADEYEYYTLWETFGRVAALYGERSRYEALASVHDDLLETVEDGLPAESERPTVAYLSISEDLSSIYRLRLNAPGYWNSHTRPLGATDAFGGEEFSGPFAQVDMEALAEADPDVVLALWTVTDTFDFGTLTQNLEDDPVGGELTAVRNGRVYPQGTRWQGPLMNLFQLEMTAKQLYPDQFGAWPEYESGDDYPEFGAGEQLFDHRRVADVLAGDV</sequence>
<dbReference type="PROSITE" id="PS50983">
    <property type="entry name" value="FE_B12_PBP"/>
    <property type="match status" value="1"/>
</dbReference>
<dbReference type="InterPro" id="IPR002491">
    <property type="entry name" value="ABC_transptr_periplasmic_BD"/>
</dbReference>
<dbReference type="Gene3D" id="3.40.50.1980">
    <property type="entry name" value="Nitrogenase molybdenum iron protein domain"/>
    <property type="match status" value="1"/>
</dbReference>
<dbReference type="Pfam" id="PF01497">
    <property type="entry name" value="Peripla_BP_2"/>
    <property type="match status" value="1"/>
</dbReference>
<organism evidence="6 7">
    <name type="scientific">Halogeometricum rufum</name>
    <dbReference type="NCBI Taxonomy" id="553469"/>
    <lineage>
        <taxon>Archaea</taxon>
        <taxon>Methanobacteriati</taxon>
        <taxon>Methanobacteriota</taxon>
        <taxon>Stenosarchaea group</taxon>
        <taxon>Halobacteria</taxon>
        <taxon>Halobacteriales</taxon>
        <taxon>Haloferacaceae</taxon>
        <taxon>Halogeometricum</taxon>
    </lineage>
</organism>
<name>A0A1I6GD07_9EURY</name>
<dbReference type="AlphaFoldDB" id="A0A1I6GD07"/>
<dbReference type="InterPro" id="IPR051313">
    <property type="entry name" value="Bact_iron-sidero_bind"/>
</dbReference>
<evidence type="ECO:0000313" key="6">
    <source>
        <dbReference type="EMBL" id="SFR39967.1"/>
    </source>
</evidence>
<dbReference type="PANTHER" id="PTHR30532:SF1">
    <property type="entry name" value="IRON(3+)-HYDROXAMATE-BINDING PROTEIN FHUD"/>
    <property type="match status" value="1"/>
</dbReference>
<gene>
    <name evidence="6" type="ORF">SAMN04487947_0929</name>
</gene>
<dbReference type="EMBL" id="FOYT01000001">
    <property type="protein sequence ID" value="SFR39967.1"/>
    <property type="molecule type" value="Genomic_DNA"/>
</dbReference>
<reference evidence="7" key="1">
    <citation type="submission" date="2016-10" db="EMBL/GenBank/DDBJ databases">
        <authorList>
            <person name="Varghese N."/>
            <person name="Submissions S."/>
        </authorList>
    </citation>
    <scope>NUCLEOTIDE SEQUENCE [LARGE SCALE GENOMIC DNA]</scope>
    <source>
        <strain evidence="7">CGMCC 1.7736</strain>
    </source>
</reference>
<evidence type="ECO:0000313" key="7">
    <source>
        <dbReference type="Proteomes" id="UP000198531"/>
    </source>
</evidence>
<feature type="compositionally biased region" description="Low complexity" evidence="4">
    <location>
        <begin position="33"/>
        <end position="66"/>
    </location>
</feature>
<dbReference type="OrthoDB" id="304381at2157"/>
<evidence type="ECO:0000256" key="1">
    <source>
        <dbReference type="ARBA" id="ARBA00004196"/>
    </source>
</evidence>
<dbReference type="Proteomes" id="UP000198531">
    <property type="component" value="Unassembled WGS sequence"/>
</dbReference>
<keyword evidence="7" id="KW-1185">Reference proteome</keyword>
<keyword evidence="3" id="KW-0732">Signal</keyword>
<proteinExistence type="predicted"/>
<evidence type="ECO:0000256" key="3">
    <source>
        <dbReference type="ARBA" id="ARBA00022729"/>
    </source>
</evidence>
<dbReference type="RefSeq" id="WP_089805019.1">
    <property type="nucleotide sequence ID" value="NZ_FOYT01000001.1"/>
</dbReference>
<dbReference type="SUPFAM" id="SSF53807">
    <property type="entry name" value="Helical backbone' metal receptor"/>
    <property type="match status" value="1"/>
</dbReference>
<feature type="region of interest" description="Disordered" evidence="4">
    <location>
        <begin position="24"/>
        <end position="66"/>
    </location>
</feature>
<keyword evidence="2" id="KW-0813">Transport</keyword>
<dbReference type="PROSITE" id="PS51318">
    <property type="entry name" value="TAT"/>
    <property type="match status" value="1"/>
</dbReference>
<dbReference type="PANTHER" id="PTHR30532">
    <property type="entry name" value="IRON III DICITRATE-BINDING PERIPLASMIC PROTEIN"/>
    <property type="match status" value="1"/>
</dbReference>